<evidence type="ECO:0000313" key="3">
    <source>
        <dbReference type="Proteomes" id="UP000073200"/>
    </source>
</evidence>
<sequence>MPFISEKIDQHIENEGGSLRFFKKGTGQAQTIQQKPYSPCFKDFYVAMGRFIGKDFQSNYTKTYRCWMLVEVLQNYALGLLFTVAVISFVVALIVQFVFQGEFWLPELAEVVIVIVILPIFGQISHNWFLNPWVNLYFENAYHKALAKKQSRPFKSRWSWTLPITVIVILVVGILTSSWIGVLTALVVMLFLIPLSWLEGFFALLFFHFLDQLFSKVNTKKVEKPRFELPAQVHQQLKERFCLLYQDFQKGQYTDAYNGFDHSQKTREEFNQKIQNFLTEQGLTGFHLEPFEESEIAITCVSEERFEATLFLEDKEAQDFSEFYLICQVRYEKERITGIDLVEIGY</sequence>
<evidence type="ECO:0000256" key="1">
    <source>
        <dbReference type="SAM" id="Phobius"/>
    </source>
</evidence>
<feature type="transmembrane region" description="Helical" evidence="1">
    <location>
        <begin position="77"/>
        <end position="99"/>
    </location>
</feature>
<evidence type="ECO:0000313" key="2">
    <source>
        <dbReference type="EMBL" id="CYV02920.1"/>
    </source>
</evidence>
<feature type="transmembrane region" description="Helical" evidence="1">
    <location>
        <begin position="111"/>
        <end position="138"/>
    </location>
</feature>
<protein>
    <submittedName>
        <fullName evidence="2">Uncharacterized protein</fullName>
    </submittedName>
</protein>
<keyword evidence="1" id="KW-0472">Membrane</keyword>
<feature type="transmembrane region" description="Helical" evidence="1">
    <location>
        <begin position="158"/>
        <end position="180"/>
    </location>
</feature>
<name>A0A0Z8GQ55_STRSU</name>
<dbReference type="AlphaFoldDB" id="A0A0Z8GQ55"/>
<reference evidence="2 3" key="1">
    <citation type="submission" date="2016-02" db="EMBL/GenBank/DDBJ databases">
        <authorList>
            <consortium name="Pathogen Informatics"/>
        </authorList>
    </citation>
    <scope>NUCLEOTIDE SEQUENCE [LARGE SCALE GENOMIC DNA]</scope>
    <source>
        <strain evidence="2 3">LSS59</strain>
    </source>
</reference>
<dbReference type="Proteomes" id="UP000073200">
    <property type="component" value="Unassembled WGS sequence"/>
</dbReference>
<accession>A0A0Z8GQ55</accession>
<gene>
    <name evidence="2" type="ORF">ERS132421_01489</name>
</gene>
<dbReference type="RefSeq" id="WP_044668702.1">
    <property type="nucleotide sequence ID" value="NZ_CEHP01000033.1"/>
</dbReference>
<feature type="transmembrane region" description="Helical" evidence="1">
    <location>
        <begin position="186"/>
        <end position="210"/>
    </location>
</feature>
<keyword evidence="1" id="KW-0812">Transmembrane</keyword>
<organism evidence="2 3">
    <name type="scientific">Streptococcus suis</name>
    <dbReference type="NCBI Taxonomy" id="1307"/>
    <lineage>
        <taxon>Bacteria</taxon>
        <taxon>Bacillati</taxon>
        <taxon>Bacillota</taxon>
        <taxon>Bacilli</taxon>
        <taxon>Lactobacillales</taxon>
        <taxon>Streptococcaceae</taxon>
        <taxon>Streptococcus</taxon>
    </lineage>
</organism>
<proteinExistence type="predicted"/>
<dbReference type="EMBL" id="FIHG01000008">
    <property type="protein sequence ID" value="CYV02920.1"/>
    <property type="molecule type" value="Genomic_DNA"/>
</dbReference>
<keyword evidence="1" id="KW-1133">Transmembrane helix</keyword>